<dbReference type="Pfam" id="PF07244">
    <property type="entry name" value="POTRA"/>
    <property type="match status" value="1"/>
</dbReference>
<evidence type="ECO:0000256" key="4">
    <source>
        <dbReference type="PROSITE-ProRule" id="PRU01161"/>
    </source>
</evidence>
<dbReference type="Proteomes" id="UP000321787">
    <property type="component" value="Unassembled WGS sequence"/>
</dbReference>
<comment type="caution">
    <text evidence="7">The sequence shown here is derived from an EMBL/GenBank/DDBJ whole genome shotgun (WGS) entry which is preliminary data.</text>
</comment>
<name>A0A510ULX7_ALIFS</name>
<dbReference type="InterPro" id="IPR016035">
    <property type="entry name" value="Acyl_Trfase/lysoPLipase"/>
</dbReference>
<feature type="chain" id="PRO_5021871997" evidence="5">
    <location>
        <begin position="23"/>
        <end position="756"/>
    </location>
</feature>
<dbReference type="PANTHER" id="PTHR14226">
    <property type="entry name" value="NEUROPATHY TARGET ESTERASE/SWISS CHEESE D.MELANOGASTER"/>
    <property type="match status" value="1"/>
</dbReference>
<dbReference type="InterPro" id="IPR010827">
    <property type="entry name" value="BamA/TamA_POTRA"/>
</dbReference>
<feature type="domain" description="PNPLA" evidence="6">
    <location>
        <begin position="32"/>
        <end position="224"/>
    </location>
</feature>
<reference evidence="7 8" key="1">
    <citation type="submission" date="2019-07" db="EMBL/GenBank/DDBJ databases">
        <title>Whole genome shotgun sequence of Aliivibrio fischeri NBRC 101058.</title>
        <authorList>
            <person name="Hosoyama A."/>
            <person name="Uohara A."/>
            <person name="Ohji S."/>
            <person name="Ichikawa N."/>
        </authorList>
    </citation>
    <scope>NUCLEOTIDE SEQUENCE [LARGE SCALE GENOMIC DNA]</scope>
    <source>
        <strain evidence="7 8">NBRC 101058</strain>
    </source>
</reference>
<gene>
    <name evidence="7" type="ORF">AFI02nite_36050</name>
</gene>
<dbReference type="PROSITE" id="PS51635">
    <property type="entry name" value="PNPLA"/>
    <property type="match status" value="1"/>
</dbReference>
<feature type="signal peptide" evidence="5">
    <location>
        <begin position="1"/>
        <end position="22"/>
    </location>
</feature>
<feature type="active site" description="Nucleophile" evidence="4">
    <location>
        <position position="65"/>
    </location>
</feature>
<dbReference type="Gene3D" id="2.40.160.50">
    <property type="entry name" value="membrane protein fhac: a member of the omp85/tpsb transporter family"/>
    <property type="match status" value="1"/>
</dbReference>
<feature type="active site" description="Proton acceptor" evidence="4">
    <location>
        <position position="211"/>
    </location>
</feature>
<keyword evidence="3 4" id="KW-0443">Lipid metabolism</keyword>
<feature type="short sequence motif" description="DGA/G" evidence="4">
    <location>
        <begin position="211"/>
        <end position="213"/>
    </location>
</feature>
<dbReference type="Gene3D" id="3.10.20.310">
    <property type="entry name" value="membrane protein fhac"/>
    <property type="match status" value="1"/>
</dbReference>
<keyword evidence="5" id="KW-0732">Signal</keyword>
<keyword evidence="2 4" id="KW-0442">Lipid degradation</keyword>
<organism evidence="7 8">
    <name type="scientific">Aliivibrio fischeri</name>
    <name type="common">Vibrio fischeri</name>
    <dbReference type="NCBI Taxonomy" id="668"/>
    <lineage>
        <taxon>Bacteria</taxon>
        <taxon>Pseudomonadati</taxon>
        <taxon>Pseudomonadota</taxon>
        <taxon>Gammaproteobacteria</taxon>
        <taxon>Vibrionales</taxon>
        <taxon>Vibrionaceae</taxon>
        <taxon>Aliivibrio</taxon>
    </lineage>
</organism>
<evidence type="ECO:0000313" key="8">
    <source>
        <dbReference type="Proteomes" id="UP000321787"/>
    </source>
</evidence>
<sequence length="756" mass="84621">MRFKPFIFSSVFLYLFSSTAVASDESRPKIGLVLAGGGAKGAAHIGVLKALEEMHIPVDYITGTSMGAYVGGLYASGMSADEIEAFIDTVDWNSGFVDKVERSERQIRDKEYEDRYQIGTDIGFSFTELKAPKGFVQGQTMAKILRTTSDNIPYLNSFDQLPIPFRAVATDIEKLEPVVLDKGNLAEAMMASMSVPGALPPAEYDGRLLVDGGVVNNMPVDVVREMGADIVIAVDIGSDYLEADDISSYLSVMGQLTNFMVKNSTKQQEKLLGDKDILLAPHVGKMETAEFDKMPFAYGKGYDIAYEKHKALDKLVLSEKKYQEYLKEKEIKASTLLRGEDLYVNKITIKNDSLYTESMLLDRLNLEEGRSYSADELEEHIRDLYVIDRFERVDYYYQKNEEGTHDLIVEVKEKSWGPNYLDFRFALEDDFDNQSKYSLGMSINFTDIGLTGLRDNRSELRTNFELGTDKLVSAELYTPFLVNQLLFTSFKSVYSVEQKKFSLSGNELGSIDNDFPLEYSDLVFEGAIGLQGHLWSDFRLGGRYTKGEVAFTSLRGLNASYSREGIFAQYRLDTLDNFTFPTKGFYVKAEYLYSHDNVEDSVVDIEATKDSVIEISLNTRAAWTYSRHTFVGNFEYGVVENKKGDLQLEPKSLGGFLRLSGTPKDSLTGQNLIFGSLVYRYRLMDNDFGLFQSPIYLGASLENGGLWNQDSIKDAPLYTAGSAFIGVDSPIGPIVLAYGRTEQNHESVYLSIGAVL</sequence>
<dbReference type="PANTHER" id="PTHR14226:SF29">
    <property type="entry name" value="NEUROPATHY TARGET ESTERASE SWS"/>
    <property type="match status" value="1"/>
</dbReference>
<accession>A0A510ULX7</accession>
<dbReference type="GO" id="GO:0006508">
    <property type="term" value="P:proteolysis"/>
    <property type="evidence" value="ECO:0007669"/>
    <property type="project" value="UniProtKB-KW"/>
</dbReference>
<evidence type="ECO:0000256" key="2">
    <source>
        <dbReference type="ARBA" id="ARBA00022963"/>
    </source>
</evidence>
<dbReference type="InterPro" id="IPR002641">
    <property type="entry name" value="PNPLA_dom"/>
</dbReference>
<dbReference type="Pfam" id="PF01734">
    <property type="entry name" value="Patatin"/>
    <property type="match status" value="1"/>
</dbReference>
<dbReference type="RefSeq" id="WP_146866130.1">
    <property type="nucleotide sequence ID" value="NZ_BJTZ01000032.1"/>
</dbReference>
<proteinExistence type="predicted"/>
<dbReference type="Gene3D" id="3.40.1090.10">
    <property type="entry name" value="Cytosolic phospholipase A2 catalytic domain"/>
    <property type="match status" value="2"/>
</dbReference>
<evidence type="ECO:0000256" key="3">
    <source>
        <dbReference type="ARBA" id="ARBA00023098"/>
    </source>
</evidence>
<feature type="short sequence motif" description="GXGXXG" evidence="4">
    <location>
        <begin position="36"/>
        <end position="41"/>
    </location>
</feature>
<evidence type="ECO:0000256" key="5">
    <source>
        <dbReference type="SAM" id="SignalP"/>
    </source>
</evidence>
<dbReference type="AlphaFoldDB" id="A0A510ULX7"/>
<dbReference type="EMBL" id="BJTZ01000032">
    <property type="protein sequence ID" value="GEK15569.1"/>
    <property type="molecule type" value="Genomic_DNA"/>
</dbReference>
<dbReference type="InterPro" id="IPR050301">
    <property type="entry name" value="NTE"/>
</dbReference>
<evidence type="ECO:0000259" key="6">
    <source>
        <dbReference type="PROSITE" id="PS51635"/>
    </source>
</evidence>
<dbReference type="GO" id="GO:0016042">
    <property type="term" value="P:lipid catabolic process"/>
    <property type="evidence" value="ECO:0007669"/>
    <property type="project" value="UniProtKB-UniRule"/>
</dbReference>
<dbReference type="CDD" id="cd07205">
    <property type="entry name" value="Pat_PNPLA6_PNPLA7_NTE1_like"/>
    <property type="match status" value="1"/>
</dbReference>
<feature type="short sequence motif" description="GXSXG" evidence="4">
    <location>
        <begin position="63"/>
        <end position="67"/>
    </location>
</feature>
<dbReference type="GO" id="GO:0008233">
    <property type="term" value="F:peptidase activity"/>
    <property type="evidence" value="ECO:0007669"/>
    <property type="project" value="UniProtKB-KW"/>
</dbReference>
<dbReference type="SUPFAM" id="SSF52151">
    <property type="entry name" value="FabD/lysophospholipase-like"/>
    <property type="match status" value="1"/>
</dbReference>
<evidence type="ECO:0000256" key="1">
    <source>
        <dbReference type="ARBA" id="ARBA00022801"/>
    </source>
</evidence>
<keyword evidence="7" id="KW-0645">Protease</keyword>
<evidence type="ECO:0000313" key="7">
    <source>
        <dbReference type="EMBL" id="GEK15569.1"/>
    </source>
</evidence>
<dbReference type="GO" id="GO:0019867">
    <property type="term" value="C:outer membrane"/>
    <property type="evidence" value="ECO:0007669"/>
    <property type="project" value="InterPro"/>
</dbReference>
<protein>
    <submittedName>
        <fullName evidence="7">Serine protease</fullName>
    </submittedName>
</protein>
<keyword evidence="1 4" id="KW-0378">Hydrolase</keyword>